<evidence type="ECO:0000313" key="1">
    <source>
        <dbReference type="EMBL" id="MBF4437950.1"/>
    </source>
</evidence>
<dbReference type="Proteomes" id="UP000786185">
    <property type="component" value="Unassembled WGS sequence"/>
</dbReference>
<dbReference type="PIRSF" id="PIRSF028744">
    <property type="entry name" value="Addict_mod_HI1419"/>
    <property type="match status" value="1"/>
</dbReference>
<dbReference type="AlphaFoldDB" id="A0AAW4BJ02"/>
<comment type="caution">
    <text evidence="1">The sequence shown here is derived from an EMBL/GenBank/DDBJ whole genome shotgun (WGS) entry which is preliminary data.</text>
</comment>
<feature type="non-terminal residue" evidence="1">
    <location>
        <position position="55"/>
    </location>
</feature>
<dbReference type="EMBL" id="SCLC01001510">
    <property type="protein sequence ID" value="MBF4437950.1"/>
    <property type="molecule type" value="Genomic_DNA"/>
</dbReference>
<accession>A0AAW4BJ02</accession>
<sequence>MMFTIKRTQLFDDWLKTLKDAQARGAITARVQRLTQGLSGDVKPVGSGISELRIH</sequence>
<dbReference type="InterPro" id="IPR014056">
    <property type="entry name" value="TypeIITA-like_toxin_pred"/>
</dbReference>
<reference evidence="1" key="1">
    <citation type="journal article" date="2021" name="PeerJ">
        <title>Analysis of 44 Vibrio anguillarum genomes reveals high genetic diversity.</title>
        <authorList>
            <person name="Hansen M.J."/>
            <person name="Dalsgaard I."/>
        </authorList>
    </citation>
    <scope>NUCLEOTIDE SEQUENCE</scope>
    <source>
        <strain evidence="1">850617-1/1</strain>
    </source>
</reference>
<organism evidence="1 2">
    <name type="scientific">Vibrio anguillarum</name>
    <name type="common">Listonella anguillarum</name>
    <dbReference type="NCBI Taxonomy" id="55601"/>
    <lineage>
        <taxon>Bacteria</taxon>
        <taxon>Pseudomonadati</taxon>
        <taxon>Pseudomonadota</taxon>
        <taxon>Gammaproteobacteria</taxon>
        <taxon>Vibrionales</taxon>
        <taxon>Vibrionaceae</taxon>
        <taxon>Vibrio</taxon>
    </lineage>
</organism>
<gene>
    <name evidence="1" type="ORF">ERJ77_26405</name>
</gene>
<protein>
    <submittedName>
        <fullName evidence="1">Type II toxin-antitoxin system RelE/ParE family toxin</fullName>
    </submittedName>
</protein>
<proteinExistence type="predicted"/>
<evidence type="ECO:0000313" key="2">
    <source>
        <dbReference type="Proteomes" id="UP000786185"/>
    </source>
</evidence>
<dbReference type="PANTHER" id="PTHR41791:SF1">
    <property type="entry name" value="SSL7039 PROTEIN"/>
    <property type="match status" value="1"/>
</dbReference>
<dbReference type="PANTHER" id="PTHR41791">
    <property type="entry name" value="SSL7039 PROTEIN"/>
    <property type="match status" value="1"/>
</dbReference>
<name>A0AAW4BJ02_VIBAN</name>